<feature type="compositionally biased region" description="Pro residues" evidence="1">
    <location>
        <begin position="726"/>
        <end position="740"/>
    </location>
</feature>
<dbReference type="GO" id="GO:0034703">
    <property type="term" value="C:cation channel complex"/>
    <property type="evidence" value="ECO:0007669"/>
    <property type="project" value="TreeGrafter"/>
</dbReference>
<feature type="compositionally biased region" description="Low complexity" evidence="1">
    <location>
        <begin position="612"/>
        <end position="624"/>
    </location>
</feature>
<feature type="signal peptide" evidence="2">
    <location>
        <begin position="1"/>
        <end position="20"/>
    </location>
</feature>
<protein>
    <recommendedName>
        <fullName evidence="3">Protein UNC80 C-terminal domain-containing protein</fullName>
    </recommendedName>
</protein>
<dbReference type="AlphaFoldDB" id="A0A7J5Z6Q1"/>
<gene>
    <name evidence="4" type="ORF">F7725_009274</name>
</gene>
<sequence length="913" mass="99859">MYLSSLQMLMVLEALVPCHLQKLKSNTVTMESASAARDEIAAIAALATSLQALLYSSETLTRPMTAPQLSRCDQGHKGGTTANHAMSGGVNTRDNLHLLEEGQGMPREELDERLAREEFRRPRESLLNICTEFYKHCGPRLKILQNVAGEPRVTALELLDIKSHMRLAEIAHALLKLAPYDTLTMESRGLRRYIMEMLPITDWSSEAVRPALILILKRLDRMFNKIHKMPTLRRQVEWEAASNLIEGICLTLQRQPIISFLPHLRSLINVCVNLVMGVVGPSSVADGLPLLHLSPYLSPRCPLAQRWCDWSPCRSSPHLEPPETFLLLQTVINILLPPRIISTSRTKNFMLDASPAHCSTPGDTGKDLRREGLAESTSQAAYLALKVVLVCFERSLGNQWYRLSLQVKEMALRKVGGLAFWDFIDFIVRTRIPIFVLLRPFIQCKLLTQPADSQEEITARHHIADQLERRFIPRPLCKSSLFAEFNNELKILKEAVHSGSAYQGKTSISTVGTSTSAYRLSLATMSRSNTGTGTVWEQESQPVVSEHEAFLPRGITQRRFSSHATGSAASQPEVPRATMLPSHSEPNVLDESQGLLQEGNLSRMNLVAGLEPGSPRPAGASSPRTNRWVTTAFISHGDQKRSVTFTENPDSSQQGGSKPPTPSTAEPPAEGRKSSPAFPKPPTLEVPSVSSSTVTADLHGPGNTPVPPTISSKEKREQWGLRSSLSPPPSISRPSTPTPPSRTCSPLSLSKTCSPIPLSRTSSPLLPPRPVLGSAPAPGPPPPPPLPPASSCLPPCHRASSCLPPCRRASVCFPPSRRRPGSERVPGTRTPRLSCRAATPCCTSARTTARRTPSSPRCCPPPSAAAHPAGCPCPSPPLTWTWTSPTFERGVNCSHHTCSLGGYVMQKQLDFID</sequence>
<feature type="domain" description="Protein UNC80 C-terminal" evidence="3">
    <location>
        <begin position="4"/>
        <end position="302"/>
    </location>
</feature>
<dbReference type="Pfam" id="PF20262">
    <property type="entry name" value="UNC80_C"/>
    <property type="match status" value="2"/>
</dbReference>
<dbReference type="EMBL" id="JAAKFY010000005">
    <property type="protein sequence ID" value="KAF3857415.1"/>
    <property type="molecule type" value="Genomic_DNA"/>
</dbReference>
<reference evidence="4 5" key="1">
    <citation type="submission" date="2020-03" db="EMBL/GenBank/DDBJ databases">
        <title>Dissostichus mawsoni Genome sequencing and assembly.</title>
        <authorList>
            <person name="Park H."/>
        </authorList>
    </citation>
    <scope>NUCLEOTIDE SEQUENCE [LARGE SCALE GENOMIC DNA]</scope>
    <source>
        <strain evidence="4">DM0001</strain>
        <tissue evidence="4">Muscle</tissue>
    </source>
</reference>
<evidence type="ECO:0000256" key="1">
    <source>
        <dbReference type="SAM" id="MobiDB-lite"/>
    </source>
</evidence>
<feature type="compositionally biased region" description="Polar residues" evidence="1">
    <location>
        <begin position="560"/>
        <end position="570"/>
    </location>
</feature>
<feature type="compositionally biased region" description="Polar residues" evidence="1">
    <location>
        <begin position="642"/>
        <end position="656"/>
    </location>
</feature>
<dbReference type="PANTHER" id="PTHR31781:SF1">
    <property type="entry name" value="PROTEIN UNC-80 HOMOLOG"/>
    <property type="match status" value="1"/>
</dbReference>
<dbReference type="PANTHER" id="PTHR31781">
    <property type="entry name" value="UNC80"/>
    <property type="match status" value="1"/>
</dbReference>
<evidence type="ECO:0000313" key="5">
    <source>
        <dbReference type="Proteomes" id="UP000518266"/>
    </source>
</evidence>
<feature type="domain" description="Protein UNC80 C-terminal" evidence="3">
    <location>
        <begin position="313"/>
        <end position="496"/>
    </location>
</feature>
<keyword evidence="5" id="KW-1185">Reference proteome</keyword>
<name>A0A7J5Z6Q1_DISMA</name>
<dbReference type="GO" id="GO:0030424">
    <property type="term" value="C:axon"/>
    <property type="evidence" value="ECO:0007669"/>
    <property type="project" value="TreeGrafter"/>
</dbReference>
<accession>A0A7J5Z6Q1</accession>
<keyword evidence="2" id="KW-0732">Signal</keyword>
<dbReference type="GO" id="GO:0055080">
    <property type="term" value="P:monoatomic cation homeostasis"/>
    <property type="evidence" value="ECO:0007669"/>
    <property type="project" value="TreeGrafter"/>
</dbReference>
<evidence type="ECO:0000256" key="2">
    <source>
        <dbReference type="SAM" id="SignalP"/>
    </source>
</evidence>
<comment type="caution">
    <text evidence="4">The sequence shown here is derived from an EMBL/GenBank/DDBJ whole genome shotgun (WGS) entry which is preliminary data.</text>
</comment>
<feature type="region of interest" description="Disordered" evidence="1">
    <location>
        <begin position="634"/>
        <end position="783"/>
    </location>
</feature>
<proteinExistence type="predicted"/>
<feature type="region of interest" description="Disordered" evidence="1">
    <location>
        <begin position="607"/>
        <end position="626"/>
    </location>
</feature>
<feature type="region of interest" description="Disordered" evidence="1">
    <location>
        <begin position="560"/>
        <end position="588"/>
    </location>
</feature>
<organism evidence="4 5">
    <name type="scientific">Dissostichus mawsoni</name>
    <name type="common">Antarctic cod</name>
    <dbReference type="NCBI Taxonomy" id="36200"/>
    <lineage>
        <taxon>Eukaryota</taxon>
        <taxon>Metazoa</taxon>
        <taxon>Chordata</taxon>
        <taxon>Craniata</taxon>
        <taxon>Vertebrata</taxon>
        <taxon>Euteleostomi</taxon>
        <taxon>Actinopterygii</taxon>
        <taxon>Neopterygii</taxon>
        <taxon>Teleostei</taxon>
        <taxon>Neoteleostei</taxon>
        <taxon>Acanthomorphata</taxon>
        <taxon>Eupercaria</taxon>
        <taxon>Perciformes</taxon>
        <taxon>Notothenioidei</taxon>
        <taxon>Nototheniidae</taxon>
        <taxon>Dissostichus</taxon>
    </lineage>
</organism>
<dbReference type="GO" id="GO:0005261">
    <property type="term" value="F:monoatomic cation channel activity"/>
    <property type="evidence" value="ECO:0007669"/>
    <property type="project" value="TreeGrafter"/>
</dbReference>
<evidence type="ECO:0000313" key="4">
    <source>
        <dbReference type="EMBL" id="KAF3857415.1"/>
    </source>
</evidence>
<dbReference type="OrthoDB" id="5584001at2759"/>
<evidence type="ECO:0000259" key="3">
    <source>
        <dbReference type="Pfam" id="PF20262"/>
    </source>
</evidence>
<dbReference type="Proteomes" id="UP000518266">
    <property type="component" value="Unassembled WGS sequence"/>
</dbReference>
<dbReference type="InterPro" id="IPR046460">
    <property type="entry name" value="UNC80_C"/>
</dbReference>
<feature type="compositionally biased region" description="Low complexity" evidence="1">
    <location>
        <begin position="741"/>
        <end position="764"/>
    </location>
</feature>
<feature type="chain" id="PRO_5029524759" description="Protein UNC80 C-terminal domain-containing protein" evidence="2">
    <location>
        <begin position="21"/>
        <end position="913"/>
    </location>
</feature>